<organism evidence="2 3">
    <name type="scientific">Cellulosimicrobium arenosum</name>
    <dbReference type="NCBI Taxonomy" id="2708133"/>
    <lineage>
        <taxon>Bacteria</taxon>
        <taxon>Bacillati</taxon>
        <taxon>Actinomycetota</taxon>
        <taxon>Actinomycetes</taxon>
        <taxon>Micrococcales</taxon>
        <taxon>Promicromonosporaceae</taxon>
        <taxon>Cellulosimicrobium</taxon>
    </lineage>
</organism>
<protein>
    <recommendedName>
        <fullName evidence="1">Asparagine synthetase domain-containing protein</fullName>
    </recommendedName>
</protein>
<evidence type="ECO:0000313" key="2">
    <source>
        <dbReference type="EMBL" id="MBD8078931.1"/>
    </source>
</evidence>
<dbReference type="AlphaFoldDB" id="A0A927G8P9"/>
<sequence>MDDRPDPFRRLTPFEVALSAPVGTSEHALRATVVGSARAALERSVLPALRTGSCRVLFSGGRDSSLVLAVATAVARREGLPLPVPVTAVYPGMPEADESEWQARVLGHLRLTERIVIEVRAERSLLGDVSVGSLARRGLVWPAAVQSQPMLFDGLGHGVYVLTGEAGDGVLAPVRGTPLHLLASSRRRPSRALVRAAIGALEPSTLARWRLLHGDGLHDAAPWLRPRALRALVRESVEARGPLRWDAAKRALMERRGSVIALHNIVAGAAEQGVTLSHPLADESFVAALAADGGARGFRGRTDTFRRLGADLLPDDVLARSTKARFNSSRWGDRERDFAASWDGSGVDPELVDVERLRREWLGDALPSAQFLVHAAWLATAPRTTRTTA</sequence>
<dbReference type="GO" id="GO:0004066">
    <property type="term" value="F:asparagine synthase (glutamine-hydrolyzing) activity"/>
    <property type="evidence" value="ECO:0007669"/>
    <property type="project" value="InterPro"/>
</dbReference>
<keyword evidence="3" id="KW-1185">Reference proteome</keyword>
<dbReference type="SUPFAM" id="SSF52402">
    <property type="entry name" value="Adenine nucleotide alpha hydrolases-like"/>
    <property type="match status" value="1"/>
</dbReference>
<evidence type="ECO:0000313" key="3">
    <source>
        <dbReference type="Proteomes" id="UP000610846"/>
    </source>
</evidence>
<accession>A0A927G8P9</accession>
<dbReference type="Proteomes" id="UP000610846">
    <property type="component" value="Unassembled WGS sequence"/>
</dbReference>
<proteinExistence type="predicted"/>
<dbReference type="Gene3D" id="3.40.50.620">
    <property type="entry name" value="HUPs"/>
    <property type="match status" value="1"/>
</dbReference>
<evidence type="ECO:0000259" key="1">
    <source>
        <dbReference type="Pfam" id="PF00733"/>
    </source>
</evidence>
<feature type="domain" description="Asparagine synthetase" evidence="1">
    <location>
        <begin position="38"/>
        <end position="361"/>
    </location>
</feature>
<dbReference type="Pfam" id="PF00733">
    <property type="entry name" value="Asn_synthase"/>
    <property type="match status" value="1"/>
</dbReference>
<dbReference type="InterPro" id="IPR001962">
    <property type="entry name" value="Asn_synthase"/>
</dbReference>
<gene>
    <name evidence="2" type="ORF">IF651_07660</name>
</gene>
<comment type="caution">
    <text evidence="2">The sequence shown here is derived from an EMBL/GenBank/DDBJ whole genome shotgun (WGS) entry which is preliminary data.</text>
</comment>
<name>A0A927G8P9_9MICO</name>
<dbReference type="InterPro" id="IPR014729">
    <property type="entry name" value="Rossmann-like_a/b/a_fold"/>
</dbReference>
<reference evidence="2" key="1">
    <citation type="journal article" date="2018" name="Curr. Microbiol.">
        <title>Cellulosimicrobium arenosum sp. nov., Isolated from Marine Sediment Sand.</title>
        <authorList>
            <person name="Oh M."/>
            <person name="Kim J.H."/>
            <person name="Yoon J.H."/>
            <person name="Schumann P."/>
            <person name="Kim W."/>
        </authorList>
    </citation>
    <scope>NUCLEOTIDE SEQUENCE</scope>
    <source>
        <strain evidence="2">KCTC 49039</strain>
    </source>
</reference>
<dbReference type="GO" id="GO:0006529">
    <property type="term" value="P:asparagine biosynthetic process"/>
    <property type="evidence" value="ECO:0007669"/>
    <property type="project" value="InterPro"/>
</dbReference>
<dbReference type="EMBL" id="JACYHB010000005">
    <property type="protein sequence ID" value="MBD8078931.1"/>
    <property type="molecule type" value="Genomic_DNA"/>
</dbReference>
<reference evidence="2" key="2">
    <citation type="submission" date="2020-09" db="EMBL/GenBank/DDBJ databases">
        <authorList>
            <person name="Yu Y."/>
        </authorList>
    </citation>
    <scope>NUCLEOTIDE SEQUENCE</scope>
    <source>
        <strain evidence="2">KCTC 49039</strain>
    </source>
</reference>
<dbReference type="RefSeq" id="WP_191828527.1">
    <property type="nucleotide sequence ID" value="NZ_JACYHB010000005.1"/>
</dbReference>